<dbReference type="Pfam" id="PF05960">
    <property type="entry name" value="DUF885"/>
    <property type="match status" value="1"/>
</dbReference>
<sequence>MLAGSVLIGFEVSIPTFVSAISHQLVTVCGLFVLYILVTECYDYSFIYKNTVQINLSHVSFFLEDVRALCDEFWQWRMRQSPEFASFCGDQRYSHLLDEIDTKAFLSFESDVSKLMKKAEEIQLKNLSSSAKTDLLLMKDQIQTFQKGMKYKGWYFPINFMDGLHADVPKVINMSPTHTEEDFRNLNKRIECYGKKEIVQDQINEMISPDLTPDKDVFLSPYKKGPSGNIESTIWDKLLEEAKDIVRTCVRPSFKELAEYIQNDYMKHTRPSIAHSSLPNGQALYQTCLDFHLSLSMTPKEVFDLGQAEVERITQAMRKIAREEGYGDDIAKFKEALGKREEFFFKTPEDLLEYVNHICCEEIQPKLPLLFKEFPSSKLRIEQTPPLMASGPIAFYFGGSPDGSRPGVYYVRTTNLKGSPKYELMAVSLHEGEPGHHFQTMTSMEMKDIHAFRRAQEDMNYAWVPSRFPMYTAYLEGWGLYCEYLGEELGMYTDNYSLFGRYCMEIMRASRLVVDTGMHAFGWSYEKALNFLEEKTFLDRKSLEMECKRYITIPGQACAYKVGEIKIKQLRQKATEALGDQFDVKDFHSVILRCGAGPMSFLEQEVDEYIRQKLIR</sequence>
<evidence type="ECO:0008006" key="3">
    <source>
        <dbReference type="Google" id="ProtNLM"/>
    </source>
</evidence>
<proteinExistence type="predicted"/>
<keyword evidence="2" id="KW-1185">Reference proteome</keyword>
<dbReference type="PANTHER" id="PTHR33361">
    <property type="entry name" value="GLR0591 PROTEIN"/>
    <property type="match status" value="1"/>
</dbReference>
<dbReference type="Proteomes" id="UP000005408">
    <property type="component" value="Unassembled WGS sequence"/>
</dbReference>
<name>A0A8W8JDW0_MAGGI</name>
<dbReference type="InterPro" id="IPR010281">
    <property type="entry name" value="DUF885"/>
</dbReference>
<dbReference type="PANTHER" id="PTHR33361:SF2">
    <property type="entry name" value="DUF885 DOMAIN-CONTAINING PROTEIN"/>
    <property type="match status" value="1"/>
</dbReference>
<accession>A0A8W8JDW0</accession>
<organism evidence="1 2">
    <name type="scientific">Magallana gigas</name>
    <name type="common">Pacific oyster</name>
    <name type="synonym">Crassostrea gigas</name>
    <dbReference type="NCBI Taxonomy" id="29159"/>
    <lineage>
        <taxon>Eukaryota</taxon>
        <taxon>Metazoa</taxon>
        <taxon>Spiralia</taxon>
        <taxon>Lophotrochozoa</taxon>
        <taxon>Mollusca</taxon>
        <taxon>Bivalvia</taxon>
        <taxon>Autobranchia</taxon>
        <taxon>Pteriomorphia</taxon>
        <taxon>Ostreida</taxon>
        <taxon>Ostreoidea</taxon>
        <taxon>Ostreidae</taxon>
        <taxon>Magallana</taxon>
    </lineage>
</organism>
<reference evidence="1" key="1">
    <citation type="submission" date="2022-08" db="UniProtKB">
        <authorList>
            <consortium name="EnsemblMetazoa"/>
        </authorList>
    </citation>
    <scope>IDENTIFICATION</scope>
    <source>
        <strain evidence="1">05x7-T-G4-1.051#20</strain>
    </source>
</reference>
<dbReference type="AlphaFoldDB" id="A0A8W8JDW0"/>
<dbReference type="EnsemblMetazoa" id="G17935.6">
    <property type="protein sequence ID" value="G17935.6:cds"/>
    <property type="gene ID" value="G17935"/>
</dbReference>
<protein>
    <recommendedName>
        <fullName evidence="3">DUF885 domain-containing protein</fullName>
    </recommendedName>
</protein>
<evidence type="ECO:0000313" key="2">
    <source>
        <dbReference type="Proteomes" id="UP000005408"/>
    </source>
</evidence>
<evidence type="ECO:0000313" key="1">
    <source>
        <dbReference type="EnsemblMetazoa" id="G17935.6:cds"/>
    </source>
</evidence>